<comment type="caution">
    <text evidence="2">The sequence shown here is derived from an EMBL/GenBank/DDBJ whole genome shotgun (WGS) entry which is preliminary data.</text>
</comment>
<dbReference type="SUPFAM" id="SSF63825">
    <property type="entry name" value="YWTD domain"/>
    <property type="match status" value="1"/>
</dbReference>
<gene>
    <name evidence="2" type="ORF">I8751_08820</name>
</gene>
<feature type="domain" description="Peptidase C-terminal archaeal/bacterial" evidence="1">
    <location>
        <begin position="46"/>
        <end position="113"/>
    </location>
</feature>
<name>A0A8J7L1S2_9CYAN</name>
<dbReference type="InterPro" id="IPR007280">
    <property type="entry name" value="Peptidase_C_arc/bac"/>
</dbReference>
<dbReference type="Proteomes" id="UP000599391">
    <property type="component" value="Unassembled WGS sequence"/>
</dbReference>
<feature type="domain" description="Peptidase C-terminal archaeal/bacterial" evidence="1">
    <location>
        <begin position="407"/>
        <end position="471"/>
    </location>
</feature>
<evidence type="ECO:0000313" key="2">
    <source>
        <dbReference type="EMBL" id="MBH8552476.1"/>
    </source>
</evidence>
<feature type="domain" description="Peptidase C-terminal archaeal/bacterial" evidence="1">
    <location>
        <begin position="291"/>
        <end position="354"/>
    </location>
</feature>
<dbReference type="Pfam" id="PF04151">
    <property type="entry name" value="PPC"/>
    <property type="match status" value="4"/>
</dbReference>
<dbReference type="RefSeq" id="WP_214438780.1">
    <property type="nucleotide sequence ID" value="NZ_JAECZB010000014.1"/>
</dbReference>
<protein>
    <submittedName>
        <fullName evidence="2">Pre-peptidase C-terminal domain-containing protein</fullName>
    </submittedName>
</protein>
<sequence>MATYSGFSDPGNNTATALNTATYIGGSLTSTSNIFQDSLSSLDRDDYYKFTLSSSSIVTLSLDGLAANSDANLILTDSNNNTITAPNLPGNASENIRFTLNNQPPNTYYARIYLVTAGVSTAYNLTLSAETILDSGIADNTITEANANRDISAAVNTGSYSATDFVASRGFVKDASDYYKFTLNNNGTIGINLNPSSGNADIQLLNSSGQSLQPAATSTQTGTNPDSINRSLAAGTYYLQVYGSADSTNYNLQVNFTADAPDQGGNTLATATSISLPATISDLVNTTDPQDYYKFTLASTALVDIRFTSLSADANLTLQNQNGSAIVPTTTQSGTTLDVIHRSLNPGTYNILVTRAAGTTAANYTLSVVAQTINPDQALNNTTNAQNLGTLNGSISRSEFVGSIDTNDYYKFNLNTASSFNLTLSGLSDNADIQLIRSNGQTIPYTNQTGTTNETINNLSLSAGTYYICVYPSGSAETFYNLDITVEPQAQQLEINPGSSSSDPDNLTNWNNTLYFTANDGSTGIQLWRSNGTTNTRITNASGFNPDDLIVFNNKLYFTATNSTFGKELWQYDGNSVNRISDINLNAGSSNPSNLTVVGNKLFFTAVDSSNTRKLWVYNSTNVSLVDINPGFSSSQSPTFTTFNSKLFFTAKNNSELWSTDGTVGGTQVISVGGTTKSYPAHLRVVGSTLYFTANDGTSGFEVWKYQSGTTASLVKDITPGNNGYAPTYLTGVGNTLYFVTDSNNDFNLELWKSDGTANGTVRIKNDGQAPNVGLGPFSLTAIADSLYFIGNDQTTGLELWKTDGTDANTVLVKDIWTGTNVNTQPNNSIPTSLVNFNGTLAFAASDGTNREVWLSDGTTANTRKVSNINATGLANPGRLTVVGTQLFFIANNGTNGTELYVL</sequence>
<dbReference type="SUPFAM" id="SSF89260">
    <property type="entry name" value="Collagen-binding domain"/>
    <property type="match status" value="4"/>
</dbReference>
<feature type="domain" description="Peptidase C-terminal archaeal/bacterial" evidence="1">
    <location>
        <begin position="176"/>
        <end position="243"/>
    </location>
</feature>
<accession>A0A8J7L1S2</accession>
<evidence type="ECO:0000313" key="3">
    <source>
        <dbReference type="Proteomes" id="UP000599391"/>
    </source>
</evidence>
<dbReference type="Gene3D" id="2.60.120.380">
    <property type="match status" value="4"/>
</dbReference>
<organism evidence="2 3">
    <name type="scientific">Atlanticothrix silvestris CENA357</name>
    <dbReference type="NCBI Taxonomy" id="1725252"/>
    <lineage>
        <taxon>Bacteria</taxon>
        <taxon>Bacillati</taxon>
        <taxon>Cyanobacteriota</taxon>
        <taxon>Cyanophyceae</taxon>
        <taxon>Nostocales</taxon>
        <taxon>Nodulariaceae</taxon>
        <taxon>Atlanticothrix</taxon>
        <taxon>Atlanticothrix silvestris</taxon>
    </lineage>
</organism>
<dbReference type="SUPFAM" id="SSF69304">
    <property type="entry name" value="Tricorn protease N-terminal domain"/>
    <property type="match status" value="1"/>
</dbReference>
<proteinExistence type="predicted"/>
<evidence type="ECO:0000259" key="1">
    <source>
        <dbReference type="Pfam" id="PF04151"/>
    </source>
</evidence>
<dbReference type="EMBL" id="JAECZB010000014">
    <property type="protein sequence ID" value="MBH8552476.1"/>
    <property type="molecule type" value="Genomic_DNA"/>
</dbReference>
<keyword evidence="3" id="KW-1185">Reference proteome</keyword>
<dbReference type="AlphaFoldDB" id="A0A8J7L1S2"/>
<reference evidence="2 3" key="1">
    <citation type="journal article" date="2021" name="Int. J. Syst. Evol. Microbiol.">
        <title>Amazonocrinis nigriterrae gen. nov., sp. nov., Atlanticothrix silvestris gen. nov., sp. nov. and Dendronalium phyllosphericum gen. nov., sp. nov., nostocacean cyanobacteria from Brazilian environments.</title>
        <authorList>
            <person name="Alvarenga D.O."/>
            <person name="Andreote A.P.D."/>
            <person name="Branco L.H.Z."/>
            <person name="Delbaje E."/>
            <person name="Cruz R.B."/>
            <person name="Varani A.M."/>
            <person name="Fiore M.F."/>
        </authorList>
    </citation>
    <scope>NUCLEOTIDE SEQUENCE [LARGE SCALE GENOMIC DNA]</scope>
    <source>
        <strain evidence="2 3">CENA357</strain>
    </source>
</reference>